<dbReference type="InterPro" id="IPR036890">
    <property type="entry name" value="HATPase_C_sf"/>
</dbReference>
<evidence type="ECO:0000256" key="2">
    <source>
        <dbReference type="ARBA" id="ARBA00022777"/>
    </source>
</evidence>
<organism evidence="6 7">
    <name type="scientific">Paracoccus isoporae</name>
    <dbReference type="NCBI Taxonomy" id="591205"/>
    <lineage>
        <taxon>Bacteria</taxon>
        <taxon>Pseudomonadati</taxon>
        <taxon>Pseudomonadota</taxon>
        <taxon>Alphaproteobacteria</taxon>
        <taxon>Rhodobacterales</taxon>
        <taxon>Paracoccaceae</taxon>
        <taxon>Paracoccus</taxon>
    </lineage>
</organism>
<keyword evidence="4" id="KW-0472">Membrane</keyword>
<dbReference type="GO" id="GO:0016301">
    <property type="term" value="F:kinase activity"/>
    <property type="evidence" value="ECO:0007669"/>
    <property type="project" value="UniProtKB-KW"/>
</dbReference>
<feature type="transmembrane region" description="Helical" evidence="4">
    <location>
        <begin position="303"/>
        <end position="326"/>
    </location>
</feature>
<sequence length="728" mass="78041">MVKLIAPGTVLTTAVILGLLNAALLLWLALSQPWLGVSLHGDPDTGRAVALSVDPAGPSRALPAGAEILQIAPQRGAPVALRAADLIEEPDMLGSGGAMSGFFARQSALHSALSGGEVEITYATGTGSDPMNLVVTPVPVRPLSDLPIAFWTQLLVALAGLWFGAWVLALRLHDPAAWMLSLAGLGLALAAQAAALYSSRELALSLPVFGTASRINGIGTMTFGIGMVTLFLIYPRRLVRGALTALPALMISAAIIWMEFIQWPRFVPMLQGLVALAMLVLLAALAVQVWVNRRDPRARAMLGWFGLSIALGAGGFVLTVIVPVLIGQPPILAQSTAFLLFLVIYAGLGLGVMRYRLFDLTDWSFRLLFYGLGMGMMLGQDAVLVMVLSLDHAAALAASLALVAIVYLPVRRRMSGWLRRENPPSAEAMFTEITEIAQAEDRDTRIARLCTLLRRRFDPLSVAVLQEARPAAVLEREGEGMVFPAVDDLPAIRLQWAMQGRRLFSSRDLNASRRLAGVIGGAIDQHRTYRDAVNAERGRINRDMHDNIGVLLLSALHSSGVERKNLLIRQTLSDLREIISNPAHESWDLARLLADLRAEIADHLDAAGLALDWQAEAPPGVSLSPRRAHTLRAFLREGVSNLLRHAGAGTAMIRITASGTGAEAALSLLLADDGSGFDPDHIRPGNGFVNLRERVAQCQGSFSVQTDAQGTRLSATLPLSAADRKAQP</sequence>
<feature type="transmembrane region" description="Helical" evidence="4">
    <location>
        <begin position="148"/>
        <end position="169"/>
    </location>
</feature>
<dbReference type="SUPFAM" id="SSF55874">
    <property type="entry name" value="ATPase domain of HSP90 chaperone/DNA topoisomerase II/histidine kinase"/>
    <property type="match status" value="1"/>
</dbReference>
<feature type="transmembrane region" description="Helical" evidence="4">
    <location>
        <begin position="393"/>
        <end position="410"/>
    </location>
</feature>
<dbReference type="AlphaFoldDB" id="A0A1G6X551"/>
<dbReference type="InterPro" id="IPR005467">
    <property type="entry name" value="His_kinase_dom"/>
</dbReference>
<keyword evidence="7" id="KW-1185">Reference proteome</keyword>
<dbReference type="PROSITE" id="PS50109">
    <property type="entry name" value="HIS_KIN"/>
    <property type="match status" value="1"/>
</dbReference>
<evidence type="ECO:0000313" key="7">
    <source>
        <dbReference type="Proteomes" id="UP000199344"/>
    </source>
</evidence>
<feature type="transmembrane region" description="Helical" evidence="4">
    <location>
        <begin position="269"/>
        <end position="291"/>
    </location>
</feature>
<evidence type="ECO:0000313" key="6">
    <source>
        <dbReference type="EMBL" id="SDD72455.1"/>
    </source>
</evidence>
<feature type="domain" description="Histidine kinase" evidence="5">
    <location>
        <begin position="539"/>
        <end position="721"/>
    </location>
</feature>
<dbReference type="GO" id="GO:0000160">
    <property type="term" value="P:phosphorelay signal transduction system"/>
    <property type="evidence" value="ECO:0007669"/>
    <property type="project" value="UniProtKB-KW"/>
</dbReference>
<feature type="transmembrane region" description="Helical" evidence="4">
    <location>
        <begin position="332"/>
        <end position="355"/>
    </location>
</feature>
<dbReference type="Proteomes" id="UP000199344">
    <property type="component" value="Unassembled WGS sequence"/>
</dbReference>
<keyword evidence="4" id="KW-0812">Transmembrane</keyword>
<feature type="transmembrane region" description="Helical" evidence="4">
    <location>
        <begin position="176"/>
        <end position="195"/>
    </location>
</feature>
<keyword evidence="2" id="KW-0418">Kinase</keyword>
<reference evidence="6 7" key="1">
    <citation type="submission" date="2016-10" db="EMBL/GenBank/DDBJ databases">
        <authorList>
            <person name="de Groot N.N."/>
        </authorList>
    </citation>
    <scope>NUCLEOTIDE SEQUENCE [LARGE SCALE GENOMIC DNA]</scope>
    <source>
        <strain evidence="6 7">DSM 22220</strain>
    </source>
</reference>
<dbReference type="EMBL" id="FNAH01000002">
    <property type="protein sequence ID" value="SDD72455.1"/>
    <property type="molecule type" value="Genomic_DNA"/>
</dbReference>
<dbReference type="Gene3D" id="3.30.565.10">
    <property type="entry name" value="Histidine kinase-like ATPase, C-terminal domain"/>
    <property type="match status" value="1"/>
</dbReference>
<gene>
    <name evidence="6" type="ORF">SAMN05421538_102288</name>
</gene>
<dbReference type="CDD" id="cd16917">
    <property type="entry name" value="HATPase_UhpB-NarQ-NarX-like"/>
    <property type="match status" value="1"/>
</dbReference>
<name>A0A1G6X551_9RHOB</name>
<evidence type="ECO:0000256" key="1">
    <source>
        <dbReference type="ARBA" id="ARBA00022679"/>
    </source>
</evidence>
<feature type="transmembrane region" description="Helical" evidence="4">
    <location>
        <begin position="215"/>
        <end position="234"/>
    </location>
</feature>
<feature type="transmembrane region" description="Helical" evidence="4">
    <location>
        <begin position="367"/>
        <end position="387"/>
    </location>
</feature>
<evidence type="ECO:0000256" key="3">
    <source>
        <dbReference type="ARBA" id="ARBA00023012"/>
    </source>
</evidence>
<dbReference type="PANTHER" id="PTHR24421">
    <property type="entry name" value="NITRATE/NITRITE SENSOR PROTEIN NARX-RELATED"/>
    <property type="match status" value="1"/>
</dbReference>
<evidence type="ECO:0000259" key="5">
    <source>
        <dbReference type="PROSITE" id="PS50109"/>
    </source>
</evidence>
<accession>A0A1G6X551</accession>
<evidence type="ECO:0000256" key="4">
    <source>
        <dbReference type="SAM" id="Phobius"/>
    </source>
</evidence>
<keyword evidence="1" id="KW-0808">Transferase</keyword>
<feature type="transmembrane region" description="Helical" evidence="4">
    <location>
        <begin position="241"/>
        <end position="263"/>
    </location>
</feature>
<protein>
    <recommendedName>
        <fullName evidence="5">Histidine kinase domain-containing protein</fullName>
    </recommendedName>
</protein>
<dbReference type="PANTHER" id="PTHR24421:SF55">
    <property type="entry name" value="SENSOR HISTIDINE KINASE YDFH"/>
    <property type="match status" value="1"/>
</dbReference>
<dbReference type="InterPro" id="IPR050482">
    <property type="entry name" value="Sensor_HK_TwoCompSys"/>
</dbReference>
<proteinExistence type="predicted"/>
<keyword evidence="4" id="KW-1133">Transmembrane helix</keyword>
<feature type="transmembrane region" description="Helical" evidence="4">
    <location>
        <begin position="9"/>
        <end position="30"/>
    </location>
</feature>
<keyword evidence="3" id="KW-0902">Two-component regulatory system</keyword>
<dbReference type="STRING" id="591205.SAMN05421538_102288"/>